<dbReference type="GO" id="GO:0009909">
    <property type="term" value="P:regulation of flower development"/>
    <property type="evidence" value="ECO:0007669"/>
    <property type="project" value="InterPro"/>
</dbReference>
<dbReference type="Proteomes" id="UP000077755">
    <property type="component" value="Chromosome 7"/>
</dbReference>
<dbReference type="EMBL" id="CP093349">
    <property type="protein sequence ID" value="WOH08517.1"/>
    <property type="molecule type" value="Genomic_DNA"/>
</dbReference>
<reference evidence="5" key="1">
    <citation type="journal article" date="2016" name="Nat. Genet.">
        <title>A high-quality carrot genome assembly provides new insights into carotenoid accumulation and asterid genome evolution.</title>
        <authorList>
            <person name="Iorizzo M."/>
            <person name="Ellison S."/>
            <person name="Senalik D."/>
            <person name="Zeng P."/>
            <person name="Satapoomin P."/>
            <person name="Huang J."/>
            <person name="Bowman M."/>
            <person name="Iovene M."/>
            <person name="Sanseverino W."/>
            <person name="Cavagnaro P."/>
            <person name="Yildiz M."/>
            <person name="Macko-Podgorni A."/>
            <person name="Moranska E."/>
            <person name="Grzebelus E."/>
            <person name="Grzebelus D."/>
            <person name="Ashrafi H."/>
            <person name="Zheng Z."/>
            <person name="Cheng S."/>
            <person name="Spooner D."/>
            <person name="Van Deynze A."/>
            <person name="Simon P."/>
        </authorList>
    </citation>
    <scope>NUCLEOTIDE SEQUENCE</scope>
    <source>
        <tissue evidence="5">Leaf</tissue>
    </source>
</reference>
<feature type="domain" description="CCT" evidence="4">
    <location>
        <begin position="298"/>
        <end position="340"/>
    </location>
</feature>
<protein>
    <recommendedName>
        <fullName evidence="4">CCT domain-containing protein</fullName>
    </recommendedName>
</protein>
<reference evidence="5" key="2">
    <citation type="submission" date="2022-03" db="EMBL/GenBank/DDBJ databases">
        <title>Draft title - Genomic analysis of global carrot germplasm unveils the trajectory of domestication and the origin of high carotenoid orange carrot.</title>
        <authorList>
            <person name="Iorizzo M."/>
            <person name="Ellison S."/>
            <person name="Senalik D."/>
            <person name="Macko-Podgorni A."/>
            <person name="Grzebelus D."/>
            <person name="Bostan H."/>
            <person name="Rolling W."/>
            <person name="Curaba J."/>
            <person name="Simon P."/>
        </authorList>
    </citation>
    <scope>NUCLEOTIDE SEQUENCE</scope>
    <source>
        <tissue evidence="5">Leaf</tissue>
    </source>
</reference>
<dbReference type="InterPro" id="IPR045281">
    <property type="entry name" value="CONSTANS-like"/>
</dbReference>
<evidence type="ECO:0000313" key="5">
    <source>
        <dbReference type="EMBL" id="WOH08517.1"/>
    </source>
</evidence>
<sequence>MSHSSMAIYLLYFTEEISSPLTAQIMEFCESGLFPETLQNSEVVSTSNTYYEDQSSYTSNLSYNTPEVNKLSSGIVTNDSIKTTEPLPSNTSSNLSMIFSSAEELDKDVSGSTDLFSTPFSVPNFEDGQQEQYDLSLLQKHVGVTEYGFETATYQNAPDTAVPPPLMGPPLGPLPSLHVENCLSSLPSYMPLNPLPAPTCSVLDPELLSSNLNAALPNRKSENFRGNFFMNNNLQLQEQDDEVDIGGIFGSDPLPQLYNTDLQNNMVDGSVNFTPLPTEITSLEDPTYKASKLSAEEKKEKIHRYLKKRNERNFSKKIKYACRKSLADSRLRVRGRFVRNGNFGDGARTTCSSHEEDTYNDGMVKDEEDIVDSSDIFAQVSSVNTYTCNYSTIESWI</sequence>
<keyword evidence="2 3" id="KW-0539">Nucleus</keyword>
<evidence type="ECO:0000259" key="4">
    <source>
        <dbReference type="PROSITE" id="PS51017"/>
    </source>
</evidence>
<dbReference type="PROSITE" id="PS51017">
    <property type="entry name" value="CCT"/>
    <property type="match status" value="1"/>
</dbReference>
<evidence type="ECO:0000313" key="6">
    <source>
        <dbReference type="Proteomes" id="UP000077755"/>
    </source>
</evidence>
<dbReference type="AlphaFoldDB" id="A0AAF0XK33"/>
<keyword evidence="6" id="KW-1185">Reference proteome</keyword>
<evidence type="ECO:0000256" key="1">
    <source>
        <dbReference type="ARBA" id="ARBA00004123"/>
    </source>
</evidence>
<dbReference type="InterPro" id="IPR010402">
    <property type="entry name" value="CCT_domain"/>
</dbReference>
<evidence type="ECO:0000256" key="2">
    <source>
        <dbReference type="ARBA" id="ARBA00023242"/>
    </source>
</evidence>
<organism evidence="5 6">
    <name type="scientific">Daucus carota subsp. sativus</name>
    <name type="common">Carrot</name>
    <dbReference type="NCBI Taxonomy" id="79200"/>
    <lineage>
        <taxon>Eukaryota</taxon>
        <taxon>Viridiplantae</taxon>
        <taxon>Streptophyta</taxon>
        <taxon>Embryophyta</taxon>
        <taxon>Tracheophyta</taxon>
        <taxon>Spermatophyta</taxon>
        <taxon>Magnoliopsida</taxon>
        <taxon>eudicotyledons</taxon>
        <taxon>Gunneridae</taxon>
        <taxon>Pentapetalae</taxon>
        <taxon>asterids</taxon>
        <taxon>campanulids</taxon>
        <taxon>Apiales</taxon>
        <taxon>Apiaceae</taxon>
        <taxon>Apioideae</taxon>
        <taxon>Scandiceae</taxon>
        <taxon>Daucinae</taxon>
        <taxon>Daucus</taxon>
        <taxon>Daucus sect. Daucus</taxon>
    </lineage>
</organism>
<name>A0AAF0XK33_DAUCS</name>
<dbReference type="GO" id="GO:0005634">
    <property type="term" value="C:nucleus"/>
    <property type="evidence" value="ECO:0007669"/>
    <property type="project" value="UniProtKB-SubCell"/>
</dbReference>
<dbReference type="Pfam" id="PF06203">
    <property type="entry name" value="CCT"/>
    <property type="match status" value="1"/>
</dbReference>
<evidence type="ECO:0000256" key="3">
    <source>
        <dbReference type="PROSITE-ProRule" id="PRU00357"/>
    </source>
</evidence>
<accession>A0AAF0XK33</accession>
<proteinExistence type="predicted"/>
<comment type="subcellular location">
    <subcellularLocation>
        <location evidence="1 3">Nucleus</location>
    </subcellularLocation>
</comment>
<dbReference type="GO" id="GO:0003700">
    <property type="term" value="F:DNA-binding transcription factor activity"/>
    <property type="evidence" value="ECO:0007669"/>
    <property type="project" value="TreeGrafter"/>
</dbReference>
<dbReference type="PANTHER" id="PTHR31319:SF110">
    <property type="entry name" value="CCT MOTIF FAMILY PROTEIN"/>
    <property type="match status" value="1"/>
</dbReference>
<dbReference type="PANTHER" id="PTHR31319">
    <property type="entry name" value="ZINC FINGER PROTEIN CONSTANS-LIKE 4"/>
    <property type="match status" value="1"/>
</dbReference>
<gene>
    <name evidence="5" type="ORF">DCAR_0727958</name>
</gene>